<dbReference type="Proteomes" id="UP000291343">
    <property type="component" value="Unassembled WGS sequence"/>
</dbReference>
<dbReference type="InParanoid" id="A0A482XN42"/>
<dbReference type="AlphaFoldDB" id="A0A482XN42"/>
<gene>
    <name evidence="2" type="ORF">LSTR_LSTR015665</name>
</gene>
<evidence type="ECO:0000256" key="1">
    <source>
        <dbReference type="SAM" id="MobiDB-lite"/>
    </source>
</evidence>
<organism evidence="2 3">
    <name type="scientific">Laodelphax striatellus</name>
    <name type="common">Small brown planthopper</name>
    <name type="synonym">Delphax striatella</name>
    <dbReference type="NCBI Taxonomy" id="195883"/>
    <lineage>
        <taxon>Eukaryota</taxon>
        <taxon>Metazoa</taxon>
        <taxon>Ecdysozoa</taxon>
        <taxon>Arthropoda</taxon>
        <taxon>Hexapoda</taxon>
        <taxon>Insecta</taxon>
        <taxon>Pterygota</taxon>
        <taxon>Neoptera</taxon>
        <taxon>Paraneoptera</taxon>
        <taxon>Hemiptera</taxon>
        <taxon>Auchenorrhyncha</taxon>
        <taxon>Fulgoroidea</taxon>
        <taxon>Delphacidae</taxon>
        <taxon>Criomorphinae</taxon>
        <taxon>Laodelphax</taxon>
    </lineage>
</organism>
<dbReference type="EMBL" id="QKKF02004684">
    <property type="protein sequence ID" value="RZF47157.1"/>
    <property type="molecule type" value="Genomic_DNA"/>
</dbReference>
<keyword evidence="3" id="KW-1185">Reference proteome</keyword>
<reference evidence="2 3" key="1">
    <citation type="journal article" date="2017" name="Gigascience">
        <title>Genome sequence of the small brown planthopper, Laodelphax striatellus.</title>
        <authorList>
            <person name="Zhu J."/>
            <person name="Jiang F."/>
            <person name="Wang X."/>
            <person name="Yang P."/>
            <person name="Bao Y."/>
            <person name="Zhao W."/>
            <person name="Wang W."/>
            <person name="Lu H."/>
            <person name="Wang Q."/>
            <person name="Cui N."/>
            <person name="Li J."/>
            <person name="Chen X."/>
            <person name="Luo L."/>
            <person name="Yu J."/>
            <person name="Kang L."/>
            <person name="Cui F."/>
        </authorList>
    </citation>
    <scope>NUCLEOTIDE SEQUENCE [LARGE SCALE GENOMIC DNA]</scope>
    <source>
        <strain evidence="2">Lst14</strain>
    </source>
</reference>
<sequence length="109" mass="12341">MLILIEFCSSSKEKRAHRYRAAANQKSNDSKQPHRDPYELNLNGKENPCVGVLCPPKSYVDPPNQMSKNHKLQTLDGRAVCQDENPEPEIVWSDYGPVSIKLANFVCKL</sequence>
<evidence type="ECO:0000313" key="3">
    <source>
        <dbReference type="Proteomes" id="UP000291343"/>
    </source>
</evidence>
<feature type="region of interest" description="Disordered" evidence="1">
    <location>
        <begin position="18"/>
        <end position="43"/>
    </location>
</feature>
<evidence type="ECO:0000313" key="2">
    <source>
        <dbReference type="EMBL" id="RZF47157.1"/>
    </source>
</evidence>
<proteinExistence type="predicted"/>
<name>A0A482XN42_LAOST</name>
<comment type="caution">
    <text evidence="2">The sequence shown here is derived from an EMBL/GenBank/DDBJ whole genome shotgun (WGS) entry which is preliminary data.</text>
</comment>
<protein>
    <submittedName>
        <fullName evidence="2">Uncharacterized protein</fullName>
    </submittedName>
</protein>
<feature type="compositionally biased region" description="Basic and acidic residues" evidence="1">
    <location>
        <begin position="28"/>
        <end position="38"/>
    </location>
</feature>
<accession>A0A482XN42</accession>